<dbReference type="Gene3D" id="3.10.310.10">
    <property type="entry name" value="Diaminopimelate Epimerase, Chain A, domain 1"/>
    <property type="match status" value="1"/>
</dbReference>
<dbReference type="GO" id="GO:0016853">
    <property type="term" value="F:isomerase activity"/>
    <property type="evidence" value="ECO:0007669"/>
    <property type="project" value="UniProtKB-KW"/>
</dbReference>
<keyword evidence="4" id="KW-1185">Reference proteome</keyword>
<organism evidence="3 4">
    <name type="scientific">Trifolium medium</name>
    <dbReference type="NCBI Taxonomy" id="97028"/>
    <lineage>
        <taxon>Eukaryota</taxon>
        <taxon>Viridiplantae</taxon>
        <taxon>Streptophyta</taxon>
        <taxon>Embryophyta</taxon>
        <taxon>Tracheophyta</taxon>
        <taxon>Spermatophyta</taxon>
        <taxon>Magnoliopsida</taxon>
        <taxon>eudicotyledons</taxon>
        <taxon>Gunneridae</taxon>
        <taxon>Pentapetalae</taxon>
        <taxon>rosids</taxon>
        <taxon>fabids</taxon>
        <taxon>Fabales</taxon>
        <taxon>Fabaceae</taxon>
        <taxon>Papilionoideae</taxon>
        <taxon>50 kb inversion clade</taxon>
        <taxon>NPAAA clade</taxon>
        <taxon>Hologalegina</taxon>
        <taxon>IRL clade</taxon>
        <taxon>Trifolieae</taxon>
        <taxon>Trifolium</taxon>
    </lineage>
</organism>
<dbReference type="Proteomes" id="UP000265520">
    <property type="component" value="Unassembled WGS sequence"/>
</dbReference>
<feature type="non-terminal residue" evidence="3">
    <location>
        <position position="1"/>
    </location>
</feature>
<protein>
    <submittedName>
        <fullName evidence="3">Putative isomerase</fullName>
    </submittedName>
</protein>
<keyword evidence="2 3" id="KW-0413">Isomerase</keyword>
<dbReference type="SUPFAM" id="SSF54506">
    <property type="entry name" value="Diaminopimelate epimerase-like"/>
    <property type="match status" value="1"/>
</dbReference>
<sequence length="149" mass="16005">VIEFVTLSGLLTVKKIPSIDVTSAPNLQNGEAKDEFYIELVFPADPIAEFNSNDTSLISEALNGASIIDIKRTQIADDILVVVTSGKNVTEVQPQLDAISKLPGRGVIVTGIAPPESGFDFYSRFFAPKYGINEDPVCGTAHCGLASYW</sequence>
<dbReference type="PANTHER" id="PTHR13774">
    <property type="entry name" value="PHENAZINE BIOSYNTHESIS PROTEIN"/>
    <property type="match status" value="1"/>
</dbReference>
<dbReference type="GO" id="GO:0005737">
    <property type="term" value="C:cytoplasm"/>
    <property type="evidence" value="ECO:0007669"/>
    <property type="project" value="TreeGrafter"/>
</dbReference>
<evidence type="ECO:0000256" key="2">
    <source>
        <dbReference type="ARBA" id="ARBA00023235"/>
    </source>
</evidence>
<evidence type="ECO:0000313" key="3">
    <source>
        <dbReference type="EMBL" id="MCI15686.1"/>
    </source>
</evidence>
<feature type="non-terminal residue" evidence="3">
    <location>
        <position position="149"/>
    </location>
</feature>
<accession>A0A392PWJ6</accession>
<comment type="caution">
    <text evidence="3">The sequence shown here is derived from an EMBL/GenBank/DDBJ whole genome shotgun (WGS) entry which is preliminary data.</text>
</comment>
<reference evidence="3 4" key="1">
    <citation type="journal article" date="2018" name="Front. Plant Sci.">
        <title>Red Clover (Trifolium pratense) and Zigzag Clover (T. medium) - A Picture of Genomic Similarities and Differences.</title>
        <authorList>
            <person name="Dluhosova J."/>
            <person name="Istvanek J."/>
            <person name="Nedelnik J."/>
            <person name="Repkova J."/>
        </authorList>
    </citation>
    <scope>NUCLEOTIDE SEQUENCE [LARGE SCALE GENOMIC DNA]</scope>
    <source>
        <strain evidence="4">cv. 10/8</strain>
        <tissue evidence="3">Leaf</tissue>
    </source>
</reference>
<dbReference type="EMBL" id="LXQA010097537">
    <property type="protein sequence ID" value="MCI15686.1"/>
    <property type="molecule type" value="Genomic_DNA"/>
</dbReference>
<evidence type="ECO:0000256" key="1">
    <source>
        <dbReference type="ARBA" id="ARBA00008270"/>
    </source>
</evidence>
<dbReference type="InterPro" id="IPR003719">
    <property type="entry name" value="Phenazine_PhzF-like"/>
</dbReference>
<dbReference type="PANTHER" id="PTHR13774:SF17">
    <property type="entry name" value="PHENAZINE BIOSYNTHESIS-LIKE DOMAIN-CONTAINING PROTEIN"/>
    <property type="match status" value="1"/>
</dbReference>
<proteinExistence type="inferred from homology"/>
<dbReference type="Pfam" id="PF02567">
    <property type="entry name" value="PhzC-PhzF"/>
    <property type="match status" value="1"/>
</dbReference>
<dbReference type="AlphaFoldDB" id="A0A392PWJ6"/>
<name>A0A392PWJ6_9FABA</name>
<comment type="similarity">
    <text evidence="1">Belongs to the PhzF family.</text>
</comment>
<evidence type="ECO:0000313" key="4">
    <source>
        <dbReference type="Proteomes" id="UP000265520"/>
    </source>
</evidence>